<evidence type="ECO:0000313" key="5">
    <source>
        <dbReference type="EMBL" id="CAH0996255.1"/>
    </source>
</evidence>
<organism evidence="5 6">
    <name type="scientific">Emticicia aquatica</name>
    <dbReference type="NCBI Taxonomy" id="1681835"/>
    <lineage>
        <taxon>Bacteria</taxon>
        <taxon>Pseudomonadati</taxon>
        <taxon>Bacteroidota</taxon>
        <taxon>Cytophagia</taxon>
        <taxon>Cytophagales</taxon>
        <taxon>Leadbetterellaceae</taxon>
        <taxon>Emticicia</taxon>
    </lineage>
</organism>
<dbReference type="Proteomes" id="UP000837932">
    <property type="component" value="Unassembled WGS sequence"/>
</dbReference>
<protein>
    <recommendedName>
        <fullName evidence="4">OmpR/PhoB-type domain-containing protein</fullName>
    </recommendedName>
</protein>
<keyword evidence="3" id="KW-0812">Transmembrane</keyword>
<dbReference type="InterPro" id="IPR016032">
    <property type="entry name" value="Sig_transdc_resp-reg_C-effctor"/>
</dbReference>
<keyword evidence="3" id="KW-0472">Membrane</keyword>
<dbReference type="CDD" id="cd00383">
    <property type="entry name" value="trans_reg_C"/>
    <property type="match status" value="1"/>
</dbReference>
<dbReference type="InterPro" id="IPR001867">
    <property type="entry name" value="OmpR/PhoB-type_DNA-bd"/>
</dbReference>
<dbReference type="SUPFAM" id="SSF46894">
    <property type="entry name" value="C-terminal effector domain of the bipartite response regulators"/>
    <property type="match status" value="1"/>
</dbReference>
<keyword evidence="1 2" id="KW-0238">DNA-binding</keyword>
<evidence type="ECO:0000256" key="3">
    <source>
        <dbReference type="SAM" id="Phobius"/>
    </source>
</evidence>
<dbReference type="EMBL" id="CAKLPY010000002">
    <property type="protein sequence ID" value="CAH0996255.1"/>
    <property type="molecule type" value="Genomic_DNA"/>
</dbReference>
<proteinExistence type="predicted"/>
<evidence type="ECO:0000259" key="4">
    <source>
        <dbReference type="PROSITE" id="PS51755"/>
    </source>
</evidence>
<keyword evidence="3" id="KW-1133">Transmembrane helix</keyword>
<feature type="transmembrane region" description="Helical" evidence="3">
    <location>
        <begin position="151"/>
        <end position="168"/>
    </location>
</feature>
<name>A0ABN8EW84_9BACT</name>
<sequence>MKRRQYILLILATVMCGFSAWTFSGKNDSYTEKHTEIVLRDIGHQLLLHANDSTSRVLPVKRIEENSYRIEFQSSFTFVTDTMVAIIDKHLKKYNLQKDYMVNVLNCESKSVIFGYEVSSKTNSVQPCLGRRQQKDCYIIQIDFLNSAETTYYWFLTFPFFLFLFYFIKNNASEKTTSASVEPDTIKIGKFLFIPTKNQLKIKNEVIELSKHENKLLVLLNTQLNEVVDRDYLIQEIWEKDGVIVTSRSLDVLVSKLRKKLNEDPLLQIINSHSKGYKLVTE</sequence>
<feature type="DNA-binding region" description="OmpR/PhoB-type" evidence="2">
    <location>
        <begin position="183"/>
        <end position="281"/>
    </location>
</feature>
<evidence type="ECO:0000313" key="6">
    <source>
        <dbReference type="Proteomes" id="UP000837932"/>
    </source>
</evidence>
<dbReference type="PROSITE" id="PS51755">
    <property type="entry name" value="OMPR_PHOB"/>
    <property type="match status" value="1"/>
</dbReference>
<comment type="caution">
    <text evidence="5">The sequence shown here is derived from an EMBL/GenBank/DDBJ whole genome shotgun (WGS) entry which is preliminary data.</text>
</comment>
<evidence type="ECO:0000256" key="2">
    <source>
        <dbReference type="PROSITE-ProRule" id="PRU01091"/>
    </source>
</evidence>
<accession>A0ABN8EW84</accession>
<dbReference type="RefSeq" id="WP_238806820.1">
    <property type="nucleotide sequence ID" value="NZ_CAKLPY010000002.1"/>
</dbReference>
<evidence type="ECO:0000256" key="1">
    <source>
        <dbReference type="ARBA" id="ARBA00023125"/>
    </source>
</evidence>
<gene>
    <name evidence="5" type="ORF">EMA8858_02386</name>
</gene>
<feature type="domain" description="OmpR/PhoB-type" evidence="4">
    <location>
        <begin position="183"/>
        <end position="281"/>
    </location>
</feature>
<dbReference type="Pfam" id="PF00486">
    <property type="entry name" value="Trans_reg_C"/>
    <property type="match status" value="1"/>
</dbReference>
<dbReference type="Gene3D" id="1.10.10.10">
    <property type="entry name" value="Winged helix-like DNA-binding domain superfamily/Winged helix DNA-binding domain"/>
    <property type="match status" value="1"/>
</dbReference>
<dbReference type="SMART" id="SM00862">
    <property type="entry name" value="Trans_reg_C"/>
    <property type="match status" value="1"/>
</dbReference>
<reference evidence="5" key="1">
    <citation type="submission" date="2021-12" db="EMBL/GenBank/DDBJ databases">
        <authorList>
            <person name="Rodrigo-Torres L."/>
            <person name="Arahal R. D."/>
            <person name="Lucena T."/>
        </authorList>
    </citation>
    <scope>NUCLEOTIDE SEQUENCE</scope>
    <source>
        <strain evidence="5">CECT 8858</strain>
    </source>
</reference>
<dbReference type="InterPro" id="IPR036388">
    <property type="entry name" value="WH-like_DNA-bd_sf"/>
</dbReference>
<keyword evidence="6" id="KW-1185">Reference proteome</keyword>